<name>A0A4Z2GJ17_9TELE</name>
<dbReference type="Proteomes" id="UP000314294">
    <property type="component" value="Unassembled WGS sequence"/>
</dbReference>
<reference evidence="2 3" key="1">
    <citation type="submission" date="2019-03" db="EMBL/GenBank/DDBJ databases">
        <title>First draft genome of Liparis tanakae, snailfish: a comprehensive survey of snailfish specific genes.</title>
        <authorList>
            <person name="Kim W."/>
            <person name="Song I."/>
            <person name="Jeong J.-H."/>
            <person name="Kim D."/>
            <person name="Kim S."/>
            <person name="Ryu S."/>
            <person name="Song J.Y."/>
            <person name="Lee S.K."/>
        </authorList>
    </citation>
    <scope>NUCLEOTIDE SEQUENCE [LARGE SCALE GENOMIC DNA]</scope>
    <source>
        <tissue evidence="2">Muscle</tissue>
    </source>
</reference>
<evidence type="ECO:0000256" key="1">
    <source>
        <dbReference type="SAM" id="MobiDB-lite"/>
    </source>
</evidence>
<gene>
    <name evidence="2" type="ORF">EYF80_036536</name>
</gene>
<keyword evidence="3" id="KW-1185">Reference proteome</keyword>
<proteinExistence type="predicted"/>
<evidence type="ECO:0000313" key="3">
    <source>
        <dbReference type="Proteomes" id="UP000314294"/>
    </source>
</evidence>
<dbReference type="AlphaFoldDB" id="A0A4Z2GJ17"/>
<protein>
    <submittedName>
        <fullName evidence="2">Uncharacterized protein</fullName>
    </submittedName>
</protein>
<feature type="compositionally biased region" description="Basic residues" evidence="1">
    <location>
        <begin position="1"/>
        <end position="11"/>
    </location>
</feature>
<organism evidence="2 3">
    <name type="scientific">Liparis tanakae</name>
    <name type="common">Tanaka's snailfish</name>
    <dbReference type="NCBI Taxonomy" id="230148"/>
    <lineage>
        <taxon>Eukaryota</taxon>
        <taxon>Metazoa</taxon>
        <taxon>Chordata</taxon>
        <taxon>Craniata</taxon>
        <taxon>Vertebrata</taxon>
        <taxon>Euteleostomi</taxon>
        <taxon>Actinopterygii</taxon>
        <taxon>Neopterygii</taxon>
        <taxon>Teleostei</taxon>
        <taxon>Neoteleostei</taxon>
        <taxon>Acanthomorphata</taxon>
        <taxon>Eupercaria</taxon>
        <taxon>Perciformes</taxon>
        <taxon>Cottioidei</taxon>
        <taxon>Cottales</taxon>
        <taxon>Liparidae</taxon>
        <taxon>Liparis</taxon>
    </lineage>
</organism>
<accession>A0A4Z2GJ17</accession>
<comment type="caution">
    <text evidence="2">The sequence shown here is derived from an EMBL/GenBank/DDBJ whole genome shotgun (WGS) entry which is preliminary data.</text>
</comment>
<feature type="region of interest" description="Disordered" evidence="1">
    <location>
        <begin position="1"/>
        <end position="22"/>
    </location>
</feature>
<evidence type="ECO:0000313" key="2">
    <source>
        <dbReference type="EMBL" id="TNN53245.1"/>
    </source>
</evidence>
<sequence>MPPRRSLRGKRGGSDSGKPARWSRCGAVEADIGSIAEFNQPAWCLPTHPGTSIVHSNLRRTWEDAHSHWIPGKALKPKRNMEERITRDINLLLTCG</sequence>
<dbReference type="EMBL" id="SRLO01000521">
    <property type="protein sequence ID" value="TNN53245.1"/>
    <property type="molecule type" value="Genomic_DNA"/>
</dbReference>